<proteinExistence type="predicted"/>
<name>A0ABR0C7I5_PURLI</name>
<organism evidence="5 6">
    <name type="scientific">Purpureocillium lilacinum</name>
    <name type="common">Paecilomyces lilacinus</name>
    <dbReference type="NCBI Taxonomy" id="33203"/>
    <lineage>
        <taxon>Eukaryota</taxon>
        <taxon>Fungi</taxon>
        <taxon>Dikarya</taxon>
        <taxon>Ascomycota</taxon>
        <taxon>Pezizomycotina</taxon>
        <taxon>Sordariomycetes</taxon>
        <taxon>Hypocreomycetidae</taxon>
        <taxon>Hypocreales</taxon>
        <taxon>Ophiocordycipitaceae</taxon>
        <taxon>Purpureocillium</taxon>
    </lineage>
</organism>
<feature type="region of interest" description="Disordered" evidence="3">
    <location>
        <begin position="1117"/>
        <end position="1142"/>
    </location>
</feature>
<dbReference type="InterPro" id="IPR008271">
    <property type="entry name" value="Ser/Thr_kinase_AS"/>
</dbReference>
<feature type="compositionally biased region" description="Polar residues" evidence="3">
    <location>
        <begin position="537"/>
        <end position="554"/>
    </location>
</feature>
<protein>
    <recommendedName>
        <fullName evidence="4">Protein kinase domain-containing protein</fullName>
    </recommendedName>
</protein>
<feature type="compositionally biased region" description="Polar residues" evidence="3">
    <location>
        <begin position="1123"/>
        <end position="1132"/>
    </location>
</feature>
<feature type="compositionally biased region" description="Basic and acidic residues" evidence="3">
    <location>
        <begin position="571"/>
        <end position="580"/>
    </location>
</feature>
<dbReference type="EMBL" id="JAWRVI010000008">
    <property type="protein sequence ID" value="KAK4092354.1"/>
    <property type="molecule type" value="Genomic_DNA"/>
</dbReference>
<reference evidence="5 6" key="1">
    <citation type="journal article" date="2024" name="Microbiol. Resour. Announc.">
        <title>Genome annotations for the ascomycete fungi Trichoderma harzianum, Trichoderma aggressivum, and Purpureocillium lilacinum.</title>
        <authorList>
            <person name="Beijen E.P.W."/>
            <person name="Ohm R.A."/>
        </authorList>
    </citation>
    <scope>NUCLEOTIDE SEQUENCE [LARGE SCALE GENOMIC DNA]</scope>
    <source>
        <strain evidence="5 6">CBS 150709</strain>
    </source>
</reference>
<dbReference type="SUPFAM" id="SSF56112">
    <property type="entry name" value="Protein kinase-like (PK-like)"/>
    <property type="match status" value="1"/>
</dbReference>
<evidence type="ECO:0000256" key="3">
    <source>
        <dbReference type="SAM" id="MobiDB-lite"/>
    </source>
</evidence>
<dbReference type="InterPro" id="IPR000719">
    <property type="entry name" value="Prot_kinase_dom"/>
</dbReference>
<feature type="compositionally biased region" description="Polar residues" evidence="3">
    <location>
        <begin position="358"/>
        <end position="398"/>
    </location>
</feature>
<feature type="region of interest" description="Disordered" evidence="3">
    <location>
        <begin position="531"/>
        <end position="606"/>
    </location>
</feature>
<dbReference type="Proteomes" id="UP001287286">
    <property type="component" value="Unassembled WGS sequence"/>
</dbReference>
<evidence type="ECO:0000313" key="5">
    <source>
        <dbReference type="EMBL" id="KAK4092354.1"/>
    </source>
</evidence>
<dbReference type="InterPro" id="IPR011009">
    <property type="entry name" value="Kinase-like_dom_sf"/>
</dbReference>
<evidence type="ECO:0000256" key="1">
    <source>
        <dbReference type="ARBA" id="ARBA00022741"/>
    </source>
</evidence>
<feature type="region of interest" description="Disordered" evidence="3">
    <location>
        <begin position="767"/>
        <end position="805"/>
    </location>
</feature>
<dbReference type="PANTHER" id="PTHR24346">
    <property type="entry name" value="MAP/MICROTUBULE AFFINITY-REGULATING KINASE"/>
    <property type="match status" value="1"/>
</dbReference>
<sequence length="1473" mass="160727">MFSPQTGAAAPSLALRMVERCAHEAHLPNRAYIGADGSVSWIAEARFWMAHGLTKTLDPAPKSPDLVLLQLWHYLHLTRGNELRALVVGAPAADPTSPGQCAPWAAADWEPSGFRNTSTPAAVLTDPGQPKPPLAAGVTTVHGVGKFIQTSPCFFASPNRQSTELSADLLRAPIIPNSNESSSHLASLQPGNAFRGNIRPPALPPSVRPPRQLAIDSAPTPTPSAVATTSKIDLADLRATRLYRHFLTVMPPGSDNNKGEDERGRGKLVAPLALPKNRSTGNLALSADGTVDRSRYRMSFEGSSAGALDFDVMTRFVLRPSYIRTCLPEFYVIPGSPHMPDHEHGQGLSGLRRIRQQHPPSRNPTVPNSNASSRSPSVAALSRSTSMTGMLANLTGTVSLPGGPTSPKFSEDLSRFPSESLHSFSFAHKSEDFIHNRQTVLKRSMEFMKDRMGRTVSLNSTQAGIASAQARVTGDIETQNMLELLARAQLIGAGNLPNAESSWATGPLTGPPDMTGENIFDKQFTPSSVAAAEGLSDSVSPTGATAPKSPQVQFAQRKLSVPQGPPATVGEVDRSSEESSRTPTNESGTTTKTSPPASRPTSLKRTMTDTLGITMQDKLIDTMTQPFIAGGPIYEEPATSPVLTHAMLPSKNFPSALGPTVHGHTNRWVPAAQAIFTTEAKPPWTIIAANDLACLVFGVTKAEVRRMGILEVVQEERRAWLERKLLRVDDADDAADGATKGSKTKNPAASAASTLLGSRSGITAQLLSKPNSRAQPPKYSQRRAQTVHSGDPSPPKARGSGQHRSNLSRGVLLCGDVVPIQKRNGATGSASLWVKEKRIGLIWVLEEIHEDVANIELDEEGAVKAVTGAAEPIWGPRSVRPGVDVASLIPRIPRQGIDPTIGEIDFAQVNKRRYFTCPGSHRVNVPCTVEQVRGKLELRVSTFPHMAGIVVVDPASLKIRSSNSVFCGALFGYEKPDGMPINALVPEFDKILDILTEEDGLQMLDGMVVPEHRFRRASAFLALREHRPDAGAFFLQPDGLPARHRDGSDLKVDVQMRVVESEKQPNLADETVIEGSDEDEAAETDDRFSFTRKEMVFALWITYSRHLHAHAHLDVDTAEDSGTDTPLHQPSPGQTPPLHTPQEIASDEEAPKKEKSLVPTTLSKQLKDAAISAAAKLTRHPKPTPKSVEKPPVTRAVEPARKTTIDDYTILEDMGQGAYGQVKLARHKTTGKKVVLKYVTKRRILVDTWTRDRKLGTVPLEIHVLDYLRRPEFRHPNIVEMEGFFEDDVNYYIEMAPHGLPGMDLFDYIELRANMDEAECRSIFVQVARAIHFLHTTALVVHRDIKDENVILDGEGNIKLIDFGSAAYIKSGPFDVFVGTIDYAAPEVLAGKPYGGKEQDVWALGILLYTIIYKENPFYSIDEIMDRDLRIPFTISDESIDLIRCMLNRDVKERYDIKQVLEHPWCKAADAST</sequence>
<feature type="domain" description="Protein kinase" evidence="4">
    <location>
        <begin position="1208"/>
        <end position="1466"/>
    </location>
</feature>
<dbReference type="PROSITE" id="PS50011">
    <property type="entry name" value="PROTEIN_KINASE_DOM"/>
    <property type="match status" value="1"/>
</dbReference>
<feature type="compositionally biased region" description="Polar residues" evidence="3">
    <location>
        <begin position="581"/>
        <end position="606"/>
    </location>
</feature>
<accession>A0ABR0C7I5</accession>
<keyword evidence="6" id="KW-1185">Reference proteome</keyword>
<dbReference type="PROSITE" id="PS00108">
    <property type="entry name" value="PROTEIN_KINASE_ST"/>
    <property type="match status" value="1"/>
</dbReference>
<dbReference type="Pfam" id="PF00069">
    <property type="entry name" value="Pkinase"/>
    <property type="match status" value="1"/>
</dbReference>
<feature type="region of interest" description="Disordered" evidence="3">
    <location>
        <begin position="355"/>
        <end position="414"/>
    </location>
</feature>
<dbReference type="Gene3D" id="1.10.510.10">
    <property type="entry name" value="Transferase(Phosphotransferase) domain 1"/>
    <property type="match status" value="1"/>
</dbReference>
<comment type="caution">
    <text evidence="5">The sequence shown here is derived from an EMBL/GenBank/DDBJ whole genome shotgun (WGS) entry which is preliminary data.</text>
</comment>
<dbReference type="PANTHER" id="PTHR24346:SF51">
    <property type="entry name" value="PAS DOMAIN-CONTAINING SERINE_THREONINE-PROTEIN KINASE"/>
    <property type="match status" value="1"/>
</dbReference>
<feature type="region of interest" description="Disordered" evidence="3">
    <location>
        <begin position="1062"/>
        <end position="1086"/>
    </location>
</feature>
<feature type="compositionally biased region" description="Acidic residues" evidence="3">
    <location>
        <begin position="1071"/>
        <end position="1083"/>
    </location>
</feature>
<evidence type="ECO:0000256" key="2">
    <source>
        <dbReference type="ARBA" id="ARBA00022840"/>
    </source>
</evidence>
<gene>
    <name evidence="5" type="ORF">Purlil1_2975</name>
</gene>
<dbReference type="SMART" id="SM00220">
    <property type="entry name" value="S_TKc"/>
    <property type="match status" value="1"/>
</dbReference>
<dbReference type="Pfam" id="PF25421">
    <property type="entry name" value="DUF7891"/>
    <property type="match status" value="1"/>
</dbReference>
<dbReference type="InterPro" id="IPR057213">
    <property type="entry name" value="DUF7891"/>
</dbReference>
<dbReference type="CDD" id="cd14004">
    <property type="entry name" value="STKc_PASK"/>
    <property type="match status" value="1"/>
</dbReference>
<keyword evidence="2" id="KW-0067">ATP-binding</keyword>
<dbReference type="Gene3D" id="3.30.200.20">
    <property type="entry name" value="Phosphorylase Kinase, domain 1"/>
    <property type="match status" value="1"/>
</dbReference>
<keyword evidence="1" id="KW-0547">Nucleotide-binding</keyword>
<evidence type="ECO:0000313" key="6">
    <source>
        <dbReference type="Proteomes" id="UP001287286"/>
    </source>
</evidence>
<evidence type="ECO:0000259" key="4">
    <source>
        <dbReference type="PROSITE" id="PS50011"/>
    </source>
</evidence>